<dbReference type="PANTHER" id="PTHR30629:SF2">
    <property type="entry name" value="PROPHAGE INTEGRASE INTS-RELATED"/>
    <property type="match status" value="1"/>
</dbReference>
<protein>
    <recommendedName>
        <fullName evidence="6">Integrase DNA-binding domain-containing protein</fullName>
    </recommendedName>
</protein>
<keyword evidence="3" id="KW-0238">DNA-binding</keyword>
<comment type="caution">
    <text evidence="7">The sequence shown here is derived from an EMBL/GenBank/DDBJ whole genome shotgun (WGS) entry which is preliminary data.</text>
</comment>
<feature type="region of interest" description="Disordered" evidence="5">
    <location>
        <begin position="503"/>
        <end position="528"/>
    </location>
</feature>
<dbReference type="SUPFAM" id="SSF56349">
    <property type="entry name" value="DNA breaking-rejoining enzymes"/>
    <property type="match status" value="1"/>
</dbReference>
<dbReference type="PANTHER" id="PTHR30629">
    <property type="entry name" value="PROPHAGE INTEGRASE"/>
    <property type="match status" value="1"/>
</dbReference>
<feature type="region of interest" description="Disordered" evidence="5">
    <location>
        <begin position="336"/>
        <end position="366"/>
    </location>
</feature>
<evidence type="ECO:0000259" key="6">
    <source>
        <dbReference type="Pfam" id="PF13356"/>
    </source>
</evidence>
<dbReference type="Gene3D" id="1.10.443.10">
    <property type="entry name" value="Intergrase catalytic core"/>
    <property type="match status" value="1"/>
</dbReference>
<dbReference type="Gene3D" id="1.10.150.130">
    <property type="match status" value="1"/>
</dbReference>
<dbReference type="InterPro" id="IPR013762">
    <property type="entry name" value="Integrase-like_cat_sf"/>
</dbReference>
<dbReference type="Pfam" id="PF13356">
    <property type="entry name" value="Arm-DNA-bind_3"/>
    <property type="match status" value="1"/>
</dbReference>
<evidence type="ECO:0000256" key="3">
    <source>
        <dbReference type="ARBA" id="ARBA00023125"/>
    </source>
</evidence>
<sequence>MATDITKFLIESLIRETAAGGRREVIDRTQGLILRVGARGAAWTWKHVLNRKTLRLTIGPWPEWSIAEARDVAAAATSLLRAKRGIPNEAWLQAERVRLGKADAGAAEAATPATIRAWDFATAREHYLDWVKQKRAEATWRDRRYILHGPDLAPFEGRRVGTITRQEFAGVLARIHERGAERHAEHVAETLRPMWTYLADDSRIGETGVEVGIMERLKAPERSRRVGAMGQIEIGRGQYVPPPEELARIVAICDAGVMSDDMSVAIAMLVFLGQRRRMVASAVIEDFEDLGERGALWWIPAAHRKTALTRGLYSAHVVPVPPTIWARIQPQIKSALERQPSDEERDANAPPPEPVKPGRGRHKRVPPQIGVRQSKHLHWLFPGARPRKWGEEVTHIHVDDLTHRIRELPDVLASAHELRNGFATHGEAILGFSRAQTRMILDHSEGGESQDVTARYALHRGMHAKWPIMQAWCEFLDAALPKAKAELPSETDLRALIKKARAEAATGKTPLAAPVPAPVAKKVRAKKA</sequence>
<dbReference type="AlphaFoldDB" id="A0A2W5KQ87"/>
<dbReference type="InterPro" id="IPR025166">
    <property type="entry name" value="Integrase_DNA_bind_dom"/>
</dbReference>
<accession>A0A2W5KQ87</accession>
<evidence type="ECO:0000256" key="5">
    <source>
        <dbReference type="SAM" id="MobiDB-lite"/>
    </source>
</evidence>
<dbReference type="GO" id="GO:0015074">
    <property type="term" value="P:DNA integration"/>
    <property type="evidence" value="ECO:0007669"/>
    <property type="project" value="UniProtKB-KW"/>
</dbReference>
<evidence type="ECO:0000256" key="2">
    <source>
        <dbReference type="ARBA" id="ARBA00022908"/>
    </source>
</evidence>
<dbReference type="Gene3D" id="3.30.160.390">
    <property type="entry name" value="Integrase, DNA-binding domain"/>
    <property type="match status" value="1"/>
</dbReference>
<dbReference type="GO" id="GO:0003677">
    <property type="term" value="F:DNA binding"/>
    <property type="evidence" value="ECO:0007669"/>
    <property type="project" value="UniProtKB-KW"/>
</dbReference>
<dbReference type="InterPro" id="IPR050808">
    <property type="entry name" value="Phage_Integrase"/>
</dbReference>
<dbReference type="InterPro" id="IPR011010">
    <property type="entry name" value="DNA_brk_join_enz"/>
</dbReference>
<keyword evidence="4" id="KW-0233">DNA recombination</keyword>
<evidence type="ECO:0000256" key="1">
    <source>
        <dbReference type="ARBA" id="ARBA00008857"/>
    </source>
</evidence>
<dbReference type="Proteomes" id="UP000249577">
    <property type="component" value="Unassembled WGS sequence"/>
</dbReference>
<gene>
    <name evidence="7" type="ORF">DI565_02460</name>
</gene>
<proteinExistence type="inferred from homology"/>
<dbReference type="InterPro" id="IPR038488">
    <property type="entry name" value="Integrase_DNA-bd_sf"/>
</dbReference>
<keyword evidence="2" id="KW-0229">DNA integration</keyword>
<evidence type="ECO:0000256" key="4">
    <source>
        <dbReference type="ARBA" id="ARBA00023172"/>
    </source>
</evidence>
<name>A0A2W5KQ87_ANCNO</name>
<comment type="similarity">
    <text evidence="1">Belongs to the 'phage' integrase family.</text>
</comment>
<dbReference type="InterPro" id="IPR010998">
    <property type="entry name" value="Integrase_recombinase_N"/>
</dbReference>
<organism evidence="7 8">
    <name type="scientific">Ancylobacter novellus</name>
    <name type="common">Thiobacillus novellus</name>
    <dbReference type="NCBI Taxonomy" id="921"/>
    <lineage>
        <taxon>Bacteria</taxon>
        <taxon>Pseudomonadati</taxon>
        <taxon>Pseudomonadota</taxon>
        <taxon>Alphaproteobacteria</taxon>
        <taxon>Hyphomicrobiales</taxon>
        <taxon>Xanthobacteraceae</taxon>
        <taxon>Ancylobacter</taxon>
    </lineage>
</organism>
<feature type="domain" description="Integrase DNA-binding" evidence="6">
    <location>
        <begin position="24"/>
        <end position="82"/>
    </location>
</feature>
<dbReference type="GO" id="GO:0006310">
    <property type="term" value="P:DNA recombination"/>
    <property type="evidence" value="ECO:0007669"/>
    <property type="project" value="UniProtKB-KW"/>
</dbReference>
<evidence type="ECO:0000313" key="8">
    <source>
        <dbReference type="Proteomes" id="UP000249577"/>
    </source>
</evidence>
<evidence type="ECO:0000313" key="7">
    <source>
        <dbReference type="EMBL" id="PZQ19256.1"/>
    </source>
</evidence>
<dbReference type="EMBL" id="QFPN01000001">
    <property type="protein sequence ID" value="PZQ19256.1"/>
    <property type="molecule type" value="Genomic_DNA"/>
</dbReference>
<reference evidence="7 8" key="1">
    <citation type="submission" date="2017-08" db="EMBL/GenBank/DDBJ databases">
        <title>Infants hospitalized years apart are colonized by the same room-sourced microbial strains.</title>
        <authorList>
            <person name="Brooks B."/>
            <person name="Olm M.R."/>
            <person name="Firek B.A."/>
            <person name="Baker R."/>
            <person name="Thomas B.C."/>
            <person name="Morowitz M.J."/>
            <person name="Banfield J.F."/>
        </authorList>
    </citation>
    <scope>NUCLEOTIDE SEQUENCE [LARGE SCALE GENOMIC DNA]</scope>
    <source>
        <strain evidence="7">S2_005_003_R2_43</strain>
    </source>
</reference>